<protein>
    <submittedName>
        <fullName evidence="7">Uncharacterized protein</fullName>
    </submittedName>
</protein>
<dbReference type="InterPro" id="IPR030456">
    <property type="entry name" value="TF_fork_head_CS_2"/>
</dbReference>
<dbReference type="PROSITE" id="PS00657">
    <property type="entry name" value="FORK_HEAD_1"/>
    <property type="match status" value="1"/>
</dbReference>
<sequence>MEEVQRLDEAAPVKEGPLQNHISQISSGSKEEEVKVEIAEVAIGSPQIFAQIPPPNLSATEAEDLGIGANNNSTILSNEDVPSAPSTGRSHLLHGAGSLEDGEEDSFDMKQDSLPLLPSFDDVSTAGIGTSITGSDPQVQAFAKLEFDDGQFYMNTWAVELGRDMGAARKALQQEFEGLPDQNNAVASKHRSNSSADGGNNANRRREDSKKVAGSVISETGGILNYGPDAPPKPSKSSRRRAKSEGSASRLVSRSNSVIDLAMETESVNPSDIMYSRDPNITQPLNPQTHLPSPNECPLIPIHPPATETGPSIGHRGISRRHVKIQYSFEKRYFEMEVKGRNGAFVDEMYYGPGEVAELRSGCYIQIGGVNIKFILPNVADGETGADPTLASEAVSAMSFDFEDGRGEIMPASSPSSSTPPVSSDEESLSRRQLQSSDEDIDDEDDEGEMPRKASASKKHLQRRKKAAKQEPARPPKIKLKLKSGSKIKAEELPKSPQNSKSPSAEVDEEALKALGIDVPLAMIPPRRKGPGRPPKNGFMSKREEASLRKQAREVEKAKAVADGTLPPEALLSPDEASNRRKIIRKENGKEIHESIEGNDGLQLQTKLPKEKKPPKPPRSPSPFPDEASLTPEQLAKPQHSYVVMIHEALSSCEAGQMSLPQIYKAIEKRYPYFKYRVTTPGWQSSIRHNLSQHPAFKKTETREGKGWMWCLDPEISIEKEKRPRRPSPPPMTQQQYFPQGTNLYRSTFPYQGGQQPLANGTNLGQLAHPTASNSFMSPAPARASDGSLVPTASPADNLATYQSPYGLSNGKRGQTSNANSHGLAQSNSASTGANPYLLAQTMHRPAQSSPLRTPHTSDYISSQTLTGQGIANLSAQAVNAINKYKSTLMGSLTMANREILINTVIDKVLGRPVVEFASITDRTAASAIEKPLVGLLQQIREGELAAERQRLAQTADTTPQDDPIAGVNSISTSHQNTNSNSGILPQSTQSLAQDSTSKAAQDQASTPLPTTLTPTSIESKHTQATTAVPPSDKTPQAATPVASPITPQQGSLPEDTKDPDIDLKAEPTEDNKSTTSPASETAPSSSLVKQENGQKQFLSILSQLGPTAPSTTANIKGVNSARSLKRALDEEAQDKLINGGSSSSIEQPRAAKRVAV</sequence>
<feature type="domain" description="FHA" evidence="5">
    <location>
        <begin position="318"/>
        <end position="351"/>
    </location>
</feature>
<dbReference type="SUPFAM" id="SSF49879">
    <property type="entry name" value="SMAD/FHA domain"/>
    <property type="match status" value="1"/>
</dbReference>
<evidence type="ECO:0000259" key="6">
    <source>
        <dbReference type="PROSITE" id="PS50039"/>
    </source>
</evidence>
<keyword evidence="8" id="KW-1185">Reference proteome</keyword>
<dbReference type="PANTHER" id="PTHR21712">
    <property type="entry name" value="PRE-RRNA-PROCESSING PROTEIN FHL1"/>
    <property type="match status" value="1"/>
</dbReference>
<feature type="compositionally biased region" description="Acidic residues" evidence="4">
    <location>
        <begin position="437"/>
        <end position="448"/>
    </location>
</feature>
<evidence type="ECO:0000256" key="1">
    <source>
        <dbReference type="ARBA" id="ARBA00023125"/>
    </source>
</evidence>
<organism evidence="7 8">
    <name type="scientific">Gomphillus americanus</name>
    <dbReference type="NCBI Taxonomy" id="1940652"/>
    <lineage>
        <taxon>Eukaryota</taxon>
        <taxon>Fungi</taxon>
        <taxon>Dikarya</taxon>
        <taxon>Ascomycota</taxon>
        <taxon>Pezizomycotina</taxon>
        <taxon>Lecanoromycetes</taxon>
        <taxon>OSLEUM clade</taxon>
        <taxon>Ostropomycetidae</taxon>
        <taxon>Ostropales</taxon>
        <taxon>Graphidaceae</taxon>
        <taxon>Gomphilloideae</taxon>
        <taxon>Gomphillus</taxon>
    </lineage>
</organism>
<dbReference type="GO" id="GO:0060962">
    <property type="term" value="P:regulation of ribosomal protein gene transcription by RNA polymerase II"/>
    <property type="evidence" value="ECO:0007669"/>
    <property type="project" value="InterPro"/>
</dbReference>
<dbReference type="InterPro" id="IPR036390">
    <property type="entry name" value="WH_DNA-bd_sf"/>
</dbReference>
<dbReference type="PROSITE" id="PS50006">
    <property type="entry name" value="FHA_DOMAIN"/>
    <property type="match status" value="1"/>
</dbReference>
<dbReference type="OrthoDB" id="5402974at2759"/>
<dbReference type="Pfam" id="PF00498">
    <property type="entry name" value="FHA"/>
    <property type="match status" value="1"/>
</dbReference>
<dbReference type="GO" id="GO:0005634">
    <property type="term" value="C:nucleus"/>
    <property type="evidence" value="ECO:0007669"/>
    <property type="project" value="UniProtKB-SubCell"/>
</dbReference>
<dbReference type="AlphaFoldDB" id="A0A8H3IAQ3"/>
<evidence type="ECO:0000313" key="8">
    <source>
        <dbReference type="Proteomes" id="UP000664169"/>
    </source>
</evidence>
<dbReference type="Gene3D" id="1.10.10.10">
    <property type="entry name" value="Winged helix-like DNA-binding domain superfamily/Winged helix DNA-binding domain"/>
    <property type="match status" value="1"/>
</dbReference>
<name>A0A8H3IAQ3_9LECA</name>
<dbReference type="InterPro" id="IPR001766">
    <property type="entry name" value="Fork_head_dom"/>
</dbReference>
<accession>A0A8H3IAQ3</accession>
<dbReference type="CDD" id="cd00059">
    <property type="entry name" value="FH_FOX"/>
    <property type="match status" value="1"/>
</dbReference>
<feature type="compositionally biased region" description="Low complexity" evidence="4">
    <location>
        <begin position="411"/>
        <end position="423"/>
    </location>
</feature>
<dbReference type="PRINTS" id="PR00053">
    <property type="entry name" value="FORKHEAD"/>
</dbReference>
<feature type="compositionally biased region" description="Low complexity" evidence="4">
    <location>
        <begin position="193"/>
        <end position="202"/>
    </location>
</feature>
<dbReference type="GO" id="GO:0003700">
    <property type="term" value="F:DNA-binding transcription factor activity"/>
    <property type="evidence" value="ECO:0007669"/>
    <property type="project" value="InterPro"/>
</dbReference>
<feature type="compositionally biased region" description="Polar residues" evidence="4">
    <location>
        <begin position="1088"/>
        <end position="1115"/>
    </location>
</feature>
<dbReference type="SUPFAM" id="SSF46785">
    <property type="entry name" value="Winged helix' DNA-binding domain"/>
    <property type="match status" value="1"/>
</dbReference>
<feature type="domain" description="Fork-head" evidence="6">
    <location>
        <begin position="637"/>
        <end position="726"/>
    </location>
</feature>
<feature type="DNA-binding region" description="Fork-head" evidence="3">
    <location>
        <begin position="637"/>
        <end position="726"/>
    </location>
</feature>
<dbReference type="InterPro" id="IPR045178">
    <property type="entry name" value="Fhl1/FHA1"/>
</dbReference>
<evidence type="ECO:0000259" key="5">
    <source>
        <dbReference type="PROSITE" id="PS50006"/>
    </source>
</evidence>
<feature type="compositionally biased region" description="Basic and acidic residues" evidence="4">
    <location>
        <begin position="541"/>
        <end position="560"/>
    </location>
</feature>
<evidence type="ECO:0000256" key="2">
    <source>
        <dbReference type="ARBA" id="ARBA00023242"/>
    </source>
</evidence>
<dbReference type="InterPro" id="IPR008984">
    <property type="entry name" value="SMAD_FHA_dom_sf"/>
</dbReference>
<dbReference type="InterPro" id="IPR018122">
    <property type="entry name" value="TF_fork_head_CS_1"/>
</dbReference>
<feature type="compositionally biased region" description="Low complexity" evidence="4">
    <location>
        <begin position="1074"/>
        <end position="1087"/>
    </location>
</feature>
<dbReference type="EMBL" id="CAJPDQ010000008">
    <property type="protein sequence ID" value="CAF9913765.1"/>
    <property type="molecule type" value="Genomic_DNA"/>
</dbReference>
<dbReference type="Pfam" id="PF00250">
    <property type="entry name" value="Forkhead"/>
    <property type="match status" value="1"/>
</dbReference>
<dbReference type="Proteomes" id="UP000664169">
    <property type="component" value="Unassembled WGS sequence"/>
</dbReference>
<feature type="compositionally biased region" description="Basic residues" evidence="4">
    <location>
        <begin position="455"/>
        <end position="467"/>
    </location>
</feature>
<feature type="compositionally biased region" description="Polar residues" evidence="4">
    <location>
        <begin position="750"/>
        <end position="777"/>
    </location>
</feature>
<feature type="compositionally biased region" description="Basic and acidic residues" evidence="4">
    <location>
        <begin position="1055"/>
        <end position="1073"/>
    </location>
</feature>
<reference evidence="7" key="1">
    <citation type="submission" date="2021-03" db="EMBL/GenBank/DDBJ databases">
        <authorList>
            <person name="Tagirdzhanova G."/>
        </authorList>
    </citation>
    <scope>NUCLEOTIDE SEQUENCE</scope>
</reference>
<feature type="compositionally biased region" description="Basic and acidic residues" evidence="4">
    <location>
        <begin position="1"/>
        <end position="12"/>
    </location>
</feature>
<feature type="compositionally biased region" description="Polar residues" evidence="4">
    <location>
        <begin position="969"/>
        <end position="1006"/>
    </location>
</feature>
<keyword evidence="2 3" id="KW-0539">Nucleus</keyword>
<feature type="region of interest" description="Disordered" evidence="4">
    <location>
        <begin position="68"/>
        <end position="106"/>
    </location>
</feature>
<comment type="caution">
    <text evidence="7">The sequence shown here is derived from an EMBL/GenBank/DDBJ whole genome shotgun (WGS) entry which is preliminary data.</text>
</comment>
<feature type="region of interest" description="Disordered" evidence="4">
    <location>
        <begin position="750"/>
        <end position="832"/>
    </location>
</feature>
<evidence type="ECO:0000313" key="7">
    <source>
        <dbReference type="EMBL" id="CAF9913765.1"/>
    </source>
</evidence>
<dbReference type="GO" id="GO:0043565">
    <property type="term" value="F:sequence-specific DNA binding"/>
    <property type="evidence" value="ECO:0007669"/>
    <property type="project" value="InterPro"/>
</dbReference>
<feature type="compositionally biased region" description="Polar residues" evidence="4">
    <location>
        <begin position="800"/>
        <end position="832"/>
    </location>
</feature>
<dbReference type="Gene3D" id="2.60.200.20">
    <property type="match status" value="1"/>
</dbReference>
<dbReference type="PANTHER" id="PTHR21712:SF29">
    <property type="entry name" value="PRE-RRNA-PROCESSING PROTEIN FHL1"/>
    <property type="match status" value="1"/>
</dbReference>
<comment type="subcellular location">
    <subcellularLocation>
        <location evidence="3">Nucleus</location>
    </subcellularLocation>
</comment>
<feature type="compositionally biased region" description="Basic and acidic residues" evidence="4">
    <location>
        <begin position="585"/>
        <end position="596"/>
    </location>
</feature>
<feature type="compositionally biased region" description="Low complexity" evidence="4">
    <location>
        <begin position="1007"/>
        <end position="1016"/>
    </location>
</feature>
<feature type="compositionally biased region" description="Polar residues" evidence="4">
    <location>
        <begin position="1023"/>
        <end position="1038"/>
    </location>
</feature>
<evidence type="ECO:0000256" key="3">
    <source>
        <dbReference type="PROSITE-ProRule" id="PRU00089"/>
    </source>
</evidence>
<feature type="region of interest" description="Disordered" evidence="4">
    <location>
        <begin position="179"/>
        <end position="252"/>
    </location>
</feature>
<keyword evidence="1 3" id="KW-0238">DNA-binding</keyword>
<feature type="region of interest" description="Disordered" evidence="4">
    <location>
        <begin position="1"/>
        <end position="31"/>
    </location>
</feature>
<feature type="compositionally biased region" description="Basic residues" evidence="4">
    <location>
        <begin position="476"/>
        <end position="486"/>
    </location>
</feature>
<feature type="region of interest" description="Disordered" evidence="4">
    <location>
        <begin position="1135"/>
        <end position="1157"/>
    </location>
</feature>
<proteinExistence type="predicted"/>
<dbReference type="SMART" id="SM00339">
    <property type="entry name" value="FH"/>
    <property type="match status" value="1"/>
</dbReference>
<dbReference type="PROSITE" id="PS00658">
    <property type="entry name" value="FORK_HEAD_2"/>
    <property type="match status" value="1"/>
</dbReference>
<feature type="region of interest" description="Disordered" evidence="4">
    <location>
        <begin position="953"/>
        <end position="1120"/>
    </location>
</feature>
<dbReference type="InterPro" id="IPR036388">
    <property type="entry name" value="WH-like_DNA-bd_sf"/>
</dbReference>
<feature type="region of interest" description="Disordered" evidence="4">
    <location>
        <begin position="405"/>
        <end position="630"/>
    </location>
</feature>
<gene>
    <name evidence="7" type="ORF">GOMPHAMPRED_008020</name>
</gene>
<evidence type="ECO:0000256" key="4">
    <source>
        <dbReference type="SAM" id="MobiDB-lite"/>
    </source>
</evidence>
<dbReference type="PROSITE" id="PS50039">
    <property type="entry name" value="FORK_HEAD_3"/>
    <property type="match status" value="1"/>
</dbReference>
<dbReference type="InterPro" id="IPR000253">
    <property type="entry name" value="FHA_dom"/>
</dbReference>